<keyword evidence="4" id="KW-0575">Peroxidase</keyword>
<evidence type="ECO:0000256" key="10">
    <source>
        <dbReference type="SAM" id="MobiDB-lite"/>
    </source>
</evidence>
<dbReference type="InterPro" id="IPR019793">
    <property type="entry name" value="Peroxidases_heam-ligand_BS"/>
</dbReference>
<evidence type="ECO:0000259" key="11">
    <source>
        <dbReference type="PROSITE" id="PS50873"/>
    </source>
</evidence>
<comment type="similarity">
    <text evidence="2">Belongs to the peroxidase family. Ascorbate peroxidase subfamily.</text>
</comment>
<feature type="region of interest" description="Disordered" evidence="10">
    <location>
        <begin position="450"/>
        <end position="486"/>
    </location>
</feature>
<dbReference type="PRINTS" id="PR00461">
    <property type="entry name" value="PLPEROXIDASE"/>
</dbReference>
<evidence type="ECO:0000256" key="4">
    <source>
        <dbReference type="ARBA" id="ARBA00022559"/>
    </source>
</evidence>
<dbReference type="GO" id="GO:0034599">
    <property type="term" value="P:cellular response to oxidative stress"/>
    <property type="evidence" value="ECO:0007669"/>
    <property type="project" value="InterPro"/>
</dbReference>
<evidence type="ECO:0000256" key="1">
    <source>
        <dbReference type="ARBA" id="ARBA00000189"/>
    </source>
</evidence>
<feature type="binding site" evidence="9">
    <location>
        <position position="330"/>
    </location>
    <ligand>
        <name>Ca(2+)</name>
        <dbReference type="ChEBI" id="CHEBI:29108"/>
        <label>2</label>
    </ligand>
</feature>
<gene>
    <name evidence="12" type="ORF">F8388_002332</name>
</gene>
<feature type="binding site" evidence="9">
    <location>
        <position position="234"/>
    </location>
    <ligand>
        <name>Ca(2+)</name>
        <dbReference type="ChEBI" id="CHEBI:29108"/>
        <label>1</label>
    </ligand>
</feature>
<organism evidence="12 13">
    <name type="scientific">Cannabis sativa</name>
    <name type="common">Hemp</name>
    <name type="synonym">Marijuana</name>
    <dbReference type="NCBI Taxonomy" id="3483"/>
    <lineage>
        <taxon>Eukaryota</taxon>
        <taxon>Viridiplantae</taxon>
        <taxon>Streptophyta</taxon>
        <taxon>Embryophyta</taxon>
        <taxon>Tracheophyta</taxon>
        <taxon>Spermatophyta</taxon>
        <taxon>Magnoliopsida</taxon>
        <taxon>eudicotyledons</taxon>
        <taxon>Gunneridae</taxon>
        <taxon>Pentapetalae</taxon>
        <taxon>rosids</taxon>
        <taxon>fabids</taxon>
        <taxon>Rosales</taxon>
        <taxon>Cannabaceae</taxon>
        <taxon>Cannabis</taxon>
    </lineage>
</organism>
<comment type="cofactor">
    <cofactor evidence="9">
        <name>heme b</name>
        <dbReference type="ChEBI" id="CHEBI:60344"/>
    </cofactor>
    <text evidence="9">Binds 1 heme b (iron(II)-protoporphyrin IX) group per subunit.</text>
</comment>
<sequence>MLRMLRSRRAMRGRFLDGLSQLEIDDDQVVLAGLEAVAKIHVPAPNPDVVGEKSDALHTDEETEDTVSDTTLLDKRKRAPALKSPFVDFGSADVGSTPMELMSSGSQSAGYDRDFKMVTYVKGLYALNDAFADCVSTEIEAKFDAWIDMSKRYPVVSDDYITAICKARKKLRGVIYAKKLAPLMLRLAYCVSESEDGESDTVIWVVCCRWNSAATFDVITRTGGPFGTMRLEAEQNHDANTGLTDAVQCLEVIKRQFPVISYADLYQLAGVVAVEITGGPEIPFHPGREFGMVVLNALLVFVLGADHLREVFGRMGFSDKDIVALSGGHTLGQCYVYHSGYDGSWTGTPDIFDKSYFDELLIHHFFARDKDATYIGIGPRGDRLLLQSDKALVTDPALCAFVIKYSQDEDAFFGDYAEAHLKFSELGFSITDDADRHHVGFHIGDTDFHGKSQRSNCTKLSNSPHEAAISPENNAEGFPGLDLNSG</sequence>
<dbReference type="Gene3D" id="1.10.420.10">
    <property type="entry name" value="Peroxidase, domain 2"/>
    <property type="match status" value="1"/>
</dbReference>
<dbReference type="InterPro" id="IPR010255">
    <property type="entry name" value="Haem_peroxidase_sf"/>
</dbReference>
<evidence type="ECO:0000256" key="5">
    <source>
        <dbReference type="ARBA" id="ARBA00022617"/>
    </source>
</evidence>
<comment type="caution">
    <text evidence="12">The sequence shown here is derived from an EMBL/GenBank/DDBJ whole genome shotgun (WGS) entry which is preliminary data.</text>
</comment>
<dbReference type="PRINTS" id="PR00458">
    <property type="entry name" value="PEROXIDASE"/>
</dbReference>
<feature type="region of interest" description="Disordered" evidence="10">
    <location>
        <begin position="48"/>
        <end position="70"/>
    </location>
</feature>
<dbReference type="EC" id="1.11.1.7" evidence="3"/>
<keyword evidence="9" id="KW-0106">Calcium</keyword>
<comment type="catalytic activity">
    <reaction evidence="1">
        <text>2 a phenolic donor + H2O2 = 2 a phenolic radical donor + 2 H2O</text>
        <dbReference type="Rhea" id="RHEA:56136"/>
        <dbReference type="ChEBI" id="CHEBI:15377"/>
        <dbReference type="ChEBI" id="CHEBI:16240"/>
        <dbReference type="ChEBI" id="CHEBI:139520"/>
        <dbReference type="ChEBI" id="CHEBI:139521"/>
        <dbReference type="EC" id="1.11.1.7"/>
    </reaction>
</comment>
<feature type="compositionally biased region" description="Polar residues" evidence="10">
    <location>
        <begin position="453"/>
        <end position="464"/>
    </location>
</feature>
<evidence type="ECO:0000256" key="3">
    <source>
        <dbReference type="ARBA" id="ARBA00012313"/>
    </source>
</evidence>
<dbReference type="Gene3D" id="1.10.520.10">
    <property type="match status" value="1"/>
</dbReference>
<comment type="cofactor">
    <cofactor evidence="9">
        <name>Ca(2+)</name>
        <dbReference type="ChEBI" id="CHEBI:29108"/>
    </cofactor>
    <text evidence="9">Binds 2 calcium ions per subunit.</text>
</comment>
<dbReference type="PANTHER" id="PTHR31356">
    <property type="entry name" value="THYLAKOID LUMENAL 29 KDA PROTEIN, CHLOROPLASTIC-RELATED"/>
    <property type="match status" value="1"/>
</dbReference>
<dbReference type="InterPro" id="IPR000823">
    <property type="entry name" value="Peroxidase_pln"/>
</dbReference>
<evidence type="ECO:0000256" key="8">
    <source>
        <dbReference type="ARBA" id="ARBA00023004"/>
    </source>
</evidence>
<dbReference type="PROSITE" id="PS50873">
    <property type="entry name" value="PEROXIDASE_4"/>
    <property type="match status" value="1"/>
</dbReference>
<evidence type="ECO:0000256" key="9">
    <source>
        <dbReference type="PIRSR" id="PIRSR600823-3"/>
    </source>
</evidence>
<keyword evidence="5" id="KW-0349">Heme</keyword>
<keyword evidence="8 9" id="KW-0408">Iron</keyword>
<dbReference type="InterPro" id="IPR002016">
    <property type="entry name" value="Haem_peroxidase"/>
</dbReference>
<dbReference type="Pfam" id="PF00141">
    <property type="entry name" value="peroxidase"/>
    <property type="match status" value="1"/>
</dbReference>
<dbReference type="GO" id="GO:0020037">
    <property type="term" value="F:heme binding"/>
    <property type="evidence" value="ECO:0007669"/>
    <property type="project" value="InterPro"/>
</dbReference>
<dbReference type="SUPFAM" id="SSF48113">
    <property type="entry name" value="Heme-dependent peroxidases"/>
    <property type="match status" value="1"/>
</dbReference>
<dbReference type="GO" id="GO:0042744">
    <property type="term" value="P:hydrogen peroxide catabolic process"/>
    <property type="evidence" value="ECO:0007669"/>
    <property type="project" value="TreeGrafter"/>
</dbReference>
<evidence type="ECO:0000256" key="2">
    <source>
        <dbReference type="ARBA" id="ARBA00006873"/>
    </source>
</evidence>
<dbReference type="Proteomes" id="UP000525078">
    <property type="component" value="Unassembled WGS sequence"/>
</dbReference>
<evidence type="ECO:0000256" key="7">
    <source>
        <dbReference type="ARBA" id="ARBA00023002"/>
    </source>
</evidence>
<accession>A0A7J6EFB7</accession>
<dbReference type="GO" id="GO:0000302">
    <property type="term" value="P:response to reactive oxygen species"/>
    <property type="evidence" value="ECO:0007669"/>
    <property type="project" value="TreeGrafter"/>
</dbReference>
<keyword evidence="7" id="KW-0560">Oxidoreductase</keyword>
<feature type="compositionally biased region" description="Basic and acidic residues" evidence="10">
    <location>
        <begin position="50"/>
        <end position="60"/>
    </location>
</feature>
<dbReference type="GO" id="GO:0009507">
    <property type="term" value="C:chloroplast"/>
    <property type="evidence" value="ECO:0007669"/>
    <property type="project" value="TreeGrafter"/>
</dbReference>
<dbReference type="GO" id="GO:0046872">
    <property type="term" value="F:metal ion binding"/>
    <property type="evidence" value="ECO:0007669"/>
    <property type="project" value="UniProtKB-KW"/>
</dbReference>
<dbReference type="EMBL" id="JAATIP010000241">
    <property type="protein sequence ID" value="KAF4357127.1"/>
    <property type="molecule type" value="Genomic_DNA"/>
</dbReference>
<evidence type="ECO:0000313" key="13">
    <source>
        <dbReference type="Proteomes" id="UP000525078"/>
    </source>
</evidence>
<protein>
    <recommendedName>
        <fullName evidence="3">peroxidase</fullName>
        <ecNumber evidence="3">1.11.1.7</ecNumber>
    </recommendedName>
</protein>
<dbReference type="GO" id="GO:0140825">
    <property type="term" value="F:lactoperoxidase activity"/>
    <property type="evidence" value="ECO:0007669"/>
    <property type="project" value="UniProtKB-EC"/>
</dbReference>
<dbReference type="InterPro" id="IPR044831">
    <property type="entry name" value="Ccp1-like"/>
</dbReference>
<evidence type="ECO:0000256" key="6">
    <source>
        <dbReference type="ARBA" id="ARBA00022723"/>
    </source>
</evidence>
<evidence type="ECO:0000313" key="12">
    <source>
        <dbReference type="EMBL" id="KAF4357127.1"/>
    </source>
</evidence>
<feature type="binding site" description="axial binding residue" evidence="9">
    <location>
        <position position="329"/>
    </location>
    <ligand>
        <name>heme b</name>
        <dbReference type="ChEBI" id="CHEBI:60344"/>
    </ligand>
    <ligandPart>
        <name>Fe</name>
        <dbReference type="ChEBI" id="CHEBI:18248"/>
    </ligandPart>
</feature>
<feature type="domain" description="Plant heme peroxidase family profile" evidence="11">
    <location>
        <begin position="259"/>
        <end position="461"/>
    </location>
</feature>
<name>A0A7J6EFB7_CANSA</name>
<dbReference type="PANTHER" id="PTHR31356:SF59">
    <property type="entry name" value="L-ASCORBATE PEROXIDASE 1, CYTOSOLIC"/>
    <property type="match status" value="1"/>
</dbReference>
<dbReference type="PROSITE" id="PS00435">
    <property type="entry name" value="PEROXIDASE_1"/>
    <property type="match status" value="1"/>
</dbReference>
<proteinExistence type="inferred from homology"/>
<dbReference type="AlphaFoldDB" id="A0A7J6EFB7"/>
<reference evidence="12 13" key="1">
    <citation type="journal article" date="2020" name="bioRxiv">
        <title>Sequence and annotation of 42 cannabis genomes reveals extensive copy number variation in cannabinoid synthesis and pathogen resistance genes.</title>
        <authorList>
            <person name="Mckernan K.J."/>
            <person name="Helbert Y."/>
            <person name="Kane L.T."/>
            <person name="Ebling H."/>
            <person name="Zhang L."/>
            <person name="Liu B."/>
            <person name="Eaton Z."/>
            <person name="Mclaughlin S."/>
            <person name="Kingan S."/>
            <person name="Baybayan P."/>
            <person name="Concepcion G."/>
            <person name="Jordan M."/>
            <person name="Riva A."/>
            <person name="Barbazuk W."/>
            <person name="Harkins T."/>
        </authorList>
    </citation>
    <scope>NUCLEOTIDE SEQUENCE [LARGE SCALE GENOMIC DNA]</scope>
    <source>
        <strain evidence="13">cv. Jamaican Lion 4</strain>
        <tissue evidence="12">Leaf</tissue>
    </source>
</reference>
<keyword evidence="6 9" id="KW-0479">Metal-binding</keyword>